<dbReference type="Proteomes" id="UP001404845">
    <property type="component" value="Unassembled WGS sequence"/>
</dbReference>
<organism evidence="2 3">
    <name type="scientific">Methylorubrum rhodesianum</name>
    <dbReference type="NCBI Taxonomy" id="29427"/>
    <lineage>
        <taxon>Bacteria</taxon>
        <taxon>Pseudomonadati</taxon>
        <taxon>Pseudomonadota</taxon>
        <taxon>Alphaproteobacteria</taxon>
        <taxon>Hyphomicrobiales</taxon>
        <taxon>Methylobacteriaceae</taxon>
        <taxon>Methylorubrum</taxon>
    </lineage>
</organism>
<name>A0ABU9ZG39_9HYPH</name>
<keyword evidence="3" id="KW-1185">Reference proteome</keyword>
<reference evidence="2 3" key="1">
    <citation type="journal article" date="2023" name="PLoS ONE">
        <title>Complete genome assembly of Hawai'i environmental nontuberculous mycobacteria reveals unexpected co-isolation with methylobacteria.</title>
        <authorList>
            <person name="Hendrix J."/>
            <person name="Epperson L.E."/>
            <person name="Tong E.I."/>
            <person name="Chan Y.L."/>
            <person name="Hasan N.A."/>
            <person name="Dawrs S.N."/>
            <person name="Norton G.J."/>
            <person name="Virdi R."/>
            <person name="Crooks J.L."/>
            <person name="Chan E.D."/>
            <person name="Honda J.R."/>
            <person name="Strong M."/>
        </authorList>
    </citation>
    <scope>NUCLEOTIDE SEQUENCE [LARGE SCALE GENOMIC DNA]</scope>
    <source>
        <strain evidence="2 3">NJH_HI01</strain>
    </source>
</reference>
<evidence type="ECO:0000313" key="3">
    <source>
        <dbReference type="Proteomes" id="UP001404845"/>
    </source>
</evidence>
<proteinExistence type="predicted"/>
<protein>
    <submittedName>
        <fullName evidence="2">Uncharacterized protein</fullName>
    </submittedName>
</protein>
<evidence type="ECO:0000256" key="1">
    <source>
        <dbReference type="SAM" id="MobiDB-lite"/>
    </source>
</evidence>
<sequence length="117" mass="12199">MSRGFRLGPWARFAGPAPRLPAASGREDAPDRGGGLRPVGGRCPACGLPYRGFSGPDTGVIRVDRARWRAACPEALRAGAIGLAAPGACRALRAAWWPETRPETWPAGSPKPGAGRS</sequence>
<evidence type="ECO:0000313" key="2">
    <source>
        <dbReference type="EMBL" id="MEN3230417.1"/>
    </source>
</evidence>
<dbReference type="EMBL" id="JAQYXL010000001">
    <property type="protein sequence ID" value="MEN3230417.1"/>
    <property type="molecule type" value="Genomic_DNA"/>
</dbReference>
<gene>
    <name evidence="2" type="ORF">PUR21_22800</name>
</gene>
<comment type="caution">
    <text evidence="2">The sequence shown here is derived from an EMBL/GenBank/DDBJ whole genome shotgun (WGS) entry which is preliminary data.</text>
</comment>
<dbReference type="RefSeq" id="WP_153874849.1">
    <property type="nucleotide sequence ID" value="NZ_JAQYXL010000001.1"/>
</dbReference>
<accession>A0ABU9ZG39</accession>
<feature type="region of interest" description="Disordered" evidence="1">
    <location>
        <begin position="1"/>
        <end position="38"/>
    </location>
</feature>